<dbReference type="Proteomes" id="UP000287394">
    <property type="component" value="Chromosome"/>
</dbReference>
<keyword evidence="3 5" id="KW-0732">Signal</keyword>
<comment type="subcellular location">
    <subcellularLocation>
        <location evidence="2 5">Bacterial flagellum basal body</location>
    </subcellularLocation>
</comment>
<dbReference type="AlphaFoldDB" id="A0A402CS96"/>
<dbReference type="KEGG" id="ccot:CCAX7_003530"/>
<evidence type="ECO:0000256" key="1">
    <source>
        <dbReference type="ARBA" id="ARBA00002591"/>
    </source>
</evidence>
<dbReference type="RefSeq" id="WP_119320245.1">
    <property type="nucleotide sequence ID" value="NZ_AP025739.1"/>
</dbReference>
<comment type="similarity">
    <text evidence="5">Belongs to the FlgI family.</text>
</comment>
<keyword evidence="7" id="KW-1185">Reference proteome</keyword>
<organism evidence="6 7">
    <name type="scientific">Capsulimonas corticalis</name>
    <dbReference type="NCBI Taxonomy" id="2219043"/>
    <lineage>
        <taxon>Bacteria</taxon>
        <taxon>Bacillati</taxon>
        <taxon>Armatimonadota</taxon>
        <taxon>Armatimonadia</taxon>
        <taxon>Capsulimonadales</taxon>
        <taxon>Capsulimonadaceae</taxon>
        <taxon>Capsulimonas</taxon>
    </lineage>
</organism>
<evidence type="ECO:0000256" key="2">
    <source>
        <dbReference type="ARBA" id="ARBA00004117"/>
    </source>
</evidence>
<dbReference type="EMBL" id="AP025739">
    <property type="protein sequence ID" value="BDI28302.1"/>
    <property type="molecule type" value="Genomic_DNA"/>
</dbReference>
<reference evidence="6 7" key="1">
    <citation type="journal article" date="2019" name="Int. J. Syst. Evol. Microbiol.">
        <title>Capsulimonas corticalis gen. nov., sp. nov., an aerobic capsulated bacterium, of a novel bacterial order, Capsulimonadales ord. nov., of the class Armatimonadia of the phylum Armatimonadetes.</title>
        <authorList>
            <person name="Li J."/>
            <person name="Kudo C."/>
            <person name="Tonouchi A."/>
        </authorList>
    </citation>
    <scope>NUCLEOTIDE SEQUENCE [LARGE SCALE GENOMIC DNA]</scope>
    <source>
        <strain evidence="6 7">AX-7</strain>
    </source>
</reference>
<dbReference type="OrthoDB" id="9786431at2"/>
<evidence type="ECO:0000256" key="5">
    <source>
        <dbReference type="HAMAP-Rule" id="MF_00416"/>
    </source>
</evidence>
<dbReference type="GO" id="GO:0071973">
    <property type="term" value="P:bacterial-type flagellum-dependent cell motility"/>
    <property type="evidence" value="ECO:0007669"/>
    <property type="project" value="InterPro"/>
</dbReference>
<keyword evidence="6" id="KW-0282">Flagellum</keyword>
<evidence type="ECO:0000256" key="4">
    <source>
        <dbReference type="ARBA" id="ARBA00023143"/>
    </source>
</evidence>
<dbReference type="HAMAP" id="MF_00416">
    <property type="entry name" value="FlgI"/>
    <property type="match status" value="1"/>
</dbReference>
<accession>A0A402CS96</accession>
<comment type="subunit">
    <text evidence="5">The basal body constitutes a major portion of the flagellar organelle and consists of four rings (L,P,S, and M) mounted on a central rod.</text>
</comment>
<dbReference type="PANTHER" id="PTHR30381:SF0">
    <property type="entry name" value="FLAGELLAR P-RING PROTEIN"/>
    <property type="match status" value="1"/>
</dbReference>
<feature type="signal peptide" evidence="5">
    <location>
        <begin position="1"/>
        <end position="22"/>
    </location>
</feature>
<dbReference type="Pfam" id="PF02119">
    <property type="entry name" value="FlgI"/>
    <property type="match status" value="1"/>
</dbReference>
<dbReference type="GO" id="GO:0005198">
    <property type="term" value="F:structural molecule activity"/>
    <property type="evidence" value="ECO:0007669"/>
    <property type="project" value="InterPro"/>
</dbReference>
<dbReference type="GO" id="GO:0009428">
    <property type="term" value="C:bacterial-type flagellum basal body, distal rod, P ring"/>
    <property type="evidence" value="ECO:0007669"/>
    <property type="project" value="InterPro"/>
</dbReference>
<comment type="function">
    <text evidence="1 5">Assembles around the rod to form the L-ring and probably protects the motor/basal body from shearing forces during rotation.</text>
</comment>
<evidence type="ECO:0000313" key="6">
    <source>
        <dbReference type="EMBL" id="BDI28302.1"/>
    </source>
</evidence>
<dbReference type="PANTHER" id="PTHR30381">
    <property type="entry name" value="FLAGELLAR P-RING PERIPLASMIC PROTEIN FLGI"/>
    <property type="match status" value="1"/>
</dbReference>
<feature type="chain" id="PRO_5042621424" description="Flagellar P-ring protein" evidence="5">
    <location>
        <begin position="23"/>
        <end position="369"/>
    </location>
</feature>
<sequence length="369" mass="37458" precursor="true">MKKTLTLLALLALTAGGSAVHAQARLKDIGVVQGVRSNQLVGYGLVIGLDGTGDGTGTTFTPQSVASMLAKFGVNSPAAAMKLKNVAAVMVTAALPAFVKNGSQIDVTVSSLGDAKSLQGGTLLQTPLQAADGKVYAVAQGSVSVGGFLGGGGAGGSVTKNHVTAGRIPAGAMVEQEVPTTFSGTESHSVSVTLNQPDFTTAVRAAKAIQRNLPLGATGARAMDAATIQVDFSPGADTVNMIAELEDTPVDTDEVAKIVVNERTGTVVMGGNATITPCAIAHGNLTISVTNDPIISQPAPFSNGKTVVQPRKIVQTKEGDARLMKVMGGTTLDKVVKSLNALGVTPRDLISILQAMKEAGALHAEIEVL</sequence>
<gene>
    <name evidence="5 6" type="primary">flgI</name>
    <name evidence="6" type="ORF">CCAX7_003530</name>
</gene>
<keyword evidence="6" id="KW-0966">Cell projection</keyword>
<dbReference type="InterPro" id="IPR001782">
    <property type="entry name" value="Flag_FlgI"/>
</dbReference>
<name>A0A402CS96_9BACT</name>
<dbReference type="GO" id="GO:0030288">
    <property type="term" value="C:outer membrane-bounded periplasmic space"/>
    <property type="evidence" value="ECO:0007669"/>
    <property type="project" value="InterPro"/>
</dbReference>
<evidence type="ECO:0000313" key="7">
    <source>
        <dbReference type="Proteomes" id="UP000287394"/>
    </source>
</evidence>
<protein>
    <recommendedName>
        <fullName evidence="5">Flagellar P-ring protein</fullName>
    </recommendedName>
    <alternativeName>
        <fullName evidence="5">Basal body P-ring protein</fullName>
    </alternativeName>
</protein>
<dbReference type="PRINTS" id="PR01010">
    <property type="entry name" value="FLGPRINGFLGI"/>
</dbReference>
<proteinExistence type="inferred from homology"/>
<keyword evidence="6" id="KW-0969">Cilium</keyword>
<evidence type="ECO:0000256" key="3">
    <source>
        <dbReference type="ARBA" id="ARBA00022729"/>
    </source>
</evidence>
<dbReference type="NCBIfam" id="NF003676">
    <property type="entry name" value="PRK05303.1"/>
    <property type="match status" value="1"/>
</dbReference>
<keyword evidence="4 5" id="KW-0975">Bacterial flagellum</keyword>